<feature type="transmembrane region" description="Helical" evidence="1">
    <location>
        <begin position="67"/>
        <end position="85"/>
    </location>
</feature>
<name>A0A7S3CKP1_9SPIT</name>
<gene>
    <name evidence="2" type="ORF">SRAS04492_LOCUS2277</name>
</gene>
<protein>
    <submittedName>
        <fullName evidence="2">Uncharacterized protein</fullName>
    </submittedName>
</protein>
<accession>A0A7S3CKP1</accession>
<dbReference type="AlphaFoldDB" id="A0A7S3CKP1"/>
<proteinExistence type="predicted"/>
<keyword evidence="1" id="KW-0472">Membrane</keyword>
<evidence type="ECO:0000313" key="2">
    <source>
        <dbReference type="EMBL" id="CAE0230483.1"/>
    </source>
</evidence>
<feature type="transmembrane region" description="Helical" evidence="1">
    <location>
        <begin position="106"/>
        <end position="128"/>
    </location>
</feature>
<evidence type="ECO:0000256" key="1">
    <source>
        <dbReference type="SAM" id="Phobius"/>
    </source>
</evidence>
<keyword evidence="1" id="KW-1133">Transmembrane helix</keyword>
<reference evidence="2" key="1">
    <citation type="submission" date="2021-01" db="EMBL/GenBank/DDBJ databases">
        <authorList>
            <person name="Corre E."/>
            <person name="Pelletier E."/>
            <person name="Niang G."/>
            <person name="Scheremetjew M."/>
            <person name="Finn R."/>
            <person name="Kale V."/>
            <person name="Holt S."/>
            <person name="Cochrane G."/>
            <person name="Meng A."/>
            <person name="Brown T."/>
            <person name="Cohen L."/>
        </authorList>
    </citation>
    <scope>NUCLEOTIDE SEQUENCE</scope>
    <source>
        <strain evidence="2">Ras09</strain>
    </source>
</reference>
<organism evidence="2">
    <name type="scientific">Strombidium rassoulzadegani</name>
    <dbReference type="NCBI Taxonomy" id="1082188"/>
    <lineage>
        <taxon>Eukaryota</taxon>
        <taxon>Sar</taxon>
        <taxon>Alveolata</taxon>
        <taxon>Ciliophora</taxon>
        <taxon>Intramacronucleata</taxon>
        <taxon>Spirotrichea</taxon>
        <taxon>Oligotrichia</taxon>
        <taxon>Strombidiidae</taxon>
        <taxon>Strombidium</taxon>
    </lineage>
</organism>
<keyword evidence="1" id="KW-0812">Transmembrane</keyword>
<sequence>MWGPGICFIAAYICPDAQDSATNSVTSQLMNHLGIEHFNSDKALWQQKLKAVHRYRESFQLKTYGGLVYQALLIALFKLFPKFICMRMSATAYPQSGYGSSDLCEFFVDLSDLCLVIIASVSLVFNMINLHFIVNYEHEFELAGIRERHHQI</sequence>
<dbReference type="EMBL" id="HBIA01004352">
    <property type="protein sequence ID" value="CAE0230483.1"/>
    <property type="molecule type" value="Transcribed_RNA"/>
</dbReference>